<sequence length="328" mass="36962">MVGDRNVDVPTGTPQSFASLFHKPLESKFVETLFYIATVTRKPFQVDTPTLNLTRLSVARFCVEANLTKELPKSIKIGKRGKKHEQSLTYEYVPSFCSKCKKIGHKKEECRQGKVVQAAQVVRNPRQETKDAKGKGILIKQPPQWKLKPSNTVESKESKGVYVRGNPNSSGLIVAEKTLIPVDAINDSRPAAEVHGNDEMHRVEVPVKENQIEDNVSLAEQKTLQQEDPTTNNKFQTLAEIVMVEDASDCEDEREEPKQPVDEAIQKENVSPEKDPHQERSLTQRSDRIVHYASDEEHGANKSELFEEEEAAGGAGQKGRWRIHSWEI</sequence>
<proteinExistence type="predicted"/>
<protein>
    <submittedName>
        <fullName evidence="2">OLC1v1024446C1</fullName>
    </submittedName>
</protein>
<dbReference type="Proteomes" id="UP001161247">
    <property type="component" value="Chromosome 1"/>
</dbReference>
<gene>
    <name evidence="2" type="ORF">OLC1_LOCUS2080</name>
</gene>
<dbReference type="InterPro" id="IPR040256">
    <property type="entry name" value="At4g02000-like"/>
</dbReference>
<keyword evidence="3" id="KW-1185">Reference proteome</keyword>
<dbReference type="EMBL" id="OX459118">
    <property type="protein sequence ID" value="CAI9089806.1"/>
    <property type="molecule type" value="Genomic_DNA"/>
</dbReference>
<evidence type="ECO:0000313" key="3">
    <source>
        <dbReference type="Proteomes" id="UP001161247"/>
    </source>
</evidence>
<dbReference type="PANTHER" id="PTHR31286">
    <property type="entry name" value="GLYCINE-RICH CELL WALL STRUCTURAL PROTEIN 1.8-LIKE"/>
    <property type="match status" value="1"/>
</dbReference>
<dbReference type="AlphaFoldDB" id="A0AAV1C2R0"/>
<evidence type="ECO:0000313" key="2">
    <source>
        <dbReference type="EMBL" id="CAI9089806.1"/>
    </source>
</evidence>
<accession>A0AAV1C2R0</accession>
<feature type="compositionally biased region" description="Basic residues" evidence="1">
    <location>
        <begin position="319"/>
        <end position="328"/>
    </location>
</feature>
<evidence type="ECO:0000256" key="1">
    <source>
        <dbReference type="SAM" id="MobiDB-lite"/>
    </source>
</evidence>
<feature type="compositionally biased region" description="Basic and acidic residues" evidence="1">
    <location>
        <begin position="255"/>
        <end position="305"/>
    </location>
</feature>
<name>A0AAV1C2R0_OLDCO</name>
<organism evidence="2 3">
    <name type="scientific">Oldenlandia corymbosa var. corymbosa</name>
    <dbReference type="NCBI Taxonomy" id="529605"/>
    <lineage>
        <taxon>Eukaryota</taxon>
        <taxon>Viridiplantae</taxon>
        <taxon>Streptophyta</taxon>
        <taxon>Embryophyta</taxon>
        <taxon>Tracheophyta</taxon>
        <taxon>Spermatophyta</taxon>
        <taxon>Magnoliopsida</taxon>
        <taxon>eudicotyledons</taxon>
        <taxon>Gunneridae</taxon>
        <taxon>Pentapetalae</taxon>
        <taxon>asterids</taxon>
        <taxon>lamiids</taxon>
        <taxon>Gentianales</taxon>
        <taxon>Rubiaceae</taxon>
        <taxon>Rubioideae</taxon>
        <taxon>Spermacoceae</taxon>
        <taxon>Hedyotis-Oldenlandia complex</taxon>
        <taxon>Oldenlandia</taxon>
    </lineage>
</organism>
<feature type="region of interest" description="Disordered" evidence="1">
    <location>
        <begin position="247"/>
        <end position="328"/>
    </location>
</feature>
<reference evidence="2" key="1">
    <citation type="submission" date="2023-03" db="EMBL/GenBank/DDBJ databases">
        <authorList>
            <person name="Julca I."/>
        </authorList>
    </citation>
    <scope>NUCLEOTIDE SEQUENCE</scope>
</reference>
<dbReference type="PANTHER" id="PTHR31286:SF180">
    <property type="entry name" value="OS10G0362600 PROTEIN"/>
    <property type="match status" value="1"/>
</dbReference>